<comment type="caution">
    <text evidence="1">The sequence shown here is derived from an EMBL/GenBank/DDBJ whole genome shotgun (WGS) entry which is preliminary data.</text>
</comment>
<proteinExistence type="predicted"/>
<accession>A0A7Z0MPN2</accession>
<evidence type="ECO:0000313" key="1">
    <source>
        <dbReference type="EMBL" id="NYT47210.1"/>
    </source>
</evidence>
<dbReference type="Proteomes" id="UP000537890">
    <property type="component" value="Unassembled WGS sequence"/>
</dbReference>
<dbReference type="AlphaFoldDB" id="A0A7Z0MPN2"/>
<gene>
    <name evidence="1" type="ORF">H0A75_06165</name>
</gene>
<organism evidence="1 2">
    <name type="scientific">Candidatus Methanofishera endochildressiae</name>
    <dbReference type="NCBI Taxonomy" id="2738884"/>
    <lineage>
        <taxon>Bacteria</taxon>
        <taxon>Pseudomonadati</taxon>
        <taxon>Pseudomonadota</taxon>
        <taxon>Gammaproteobacteria</taxon>
        <taxon>Candidatus Methanofishera</taxon>
    </lineage>
</organism>
<dbReference type="EMBL" id="JACCHS010000105">
    <property type="protein sequence ID" value="NYT47210.1"/>
    <property type="molecule type" value="Genomic_DNA"/>
</dbReference>
<protein>
    <submittedName>
        <fullName evidence="1">Uncharacterized protein</fullName>
    </submittedName>
</protein>
<evidence type="ECO:0000313" key="2">
    <source>
        <dbReference type="Proteomes" id="UP000537890"/>
    </source>
</evidence>
<sequence length="129" mass="14982">MLEEKLSDFRNPSFFINQTDVVRIVDSRKKKEIGFFIPAGLKDSFTDYLQQEELKKKQALLNRIVCLHKNSNKEMEYEATELINIKESDMGNFISNLRTPGCMNEHMNDTYSGQPLVSKTTAEGEIFYF</sequence>
<name>A0A7Z0MPN2_9GAMM</name>
<reference evidence="1 2" key="1">
    <citation type="submission" date="2020-05" db="EMBL/GenBank/DDBJ databases">
        <title>Horizontal transmission and recombination maintain forever young bacterial symbiont genomes.</title>
        <authorList>
            <person name="Russell S.L."/>
            <person name="Pepper-Tunick E."/>
            <person name="Svedberg J."/>
            <person name="Byrne A."/>
            <person name="Ruelas Castillo J."/>
            <person name="Vollmers C."/>
            <person name="Beinart R.A."/>
            <person name="Corbett-Detig R."/>
        </authorList>
    </citation>
    <scope>NUCLEOTIDE SEQUENCE [LARGE SCALE GENOMIC DNA]</scope>
    <source>
        <strain evidence="1">4727-3</strain>
    </source>
</reference>